<evidence type="ECO:0000313" key="1">
    <source>
        <dbReference type="EMBL" id="KAI8564077.1"/>
    </source>
</evidence>
<sequence>MAGEDDYSCRENKISTSSLGPLENRLKAEIGGRSCNPALHRRHCAFPLGNQLPQESVAAPLSRGIRDEFGPFISLASFSFITCFVHLPSQNLFALNLSPPSLFSPCSLPLCPSDPPPLRRTATPLLFSVSGITIRSNVGMESRGVMETGFCDTFCYNYFHSCTCSSQDFVDNFACCISSNVAFL</sequence>
<accession>A0ACC0PGC5</accession>
<organism evidence="1 2">
    <name type="scientific">Rhododendron molle</name>
    <name type="common">Chinese azalea</name>
    <name type="synonym">Azalea mollis</name>
    <dbReference type="NCBI Taxonomy" id="49168"/>
    <lineage>
        <taxon>Eukaryota</taxon>
        <taxon>Viridiplantae</taxon>
        <taxon>Streptophyta</taxon>
        <taxon>Embryophyta</taxon>
        <taxon>Tracheophyta</taxon>
        <taxon>Spermatophyta</taxon>
        <taxon>Magnoliopsida</taxon>
        <taxon>eudicotyledons</taxon>
        <taxon>Gunneridae</taxon>
        <taxon>Pentapetalae</taxon>
        <taxon>asterids</taxon>
        <taxon>Ericales</taxon>
        <taxon>Ericaceae</taxon>
        <taxon>Ericoideae</taxon>
        <taxon>Rhodoreae</taxon>
        <taxon>Rhododendron</taxon>
    </lineage>
</organism>
<dbReference type="EMBL" id="CM046390">
    <property type="protein sequence ID" value="KAI8564077.1"/>
    <property type="molecule type" value="Genomic_DNA"/>
</dbReference>
<reference evidence="1" key="1">
    <citation type="submission" date="2022-02" db="EMBL/GenBank/DDBJ databases">
        <title>Plant Genome Project.</title>
        <authorList>
            <person name="Zhang R.-G."/>
        </authorList>
    </citation>
    <scope>NUCLEOTIDE SEQUENCE</scope>
    <source>
        <strain evidence="1">AT1</strain>
    </source>
</reference>
<protein>
    <submittedName>
        <fullName evidence="1">Uncharacterized protein</fullName>
    </submittedName>
</protein>
<dbReference type="Proteomes" id="UP001062846">
    <property type="component" value="Chromosome 3"/>
</dbReference>
<comment type="caution">
    <text evidence="1">The sequence shown here is derived from an EMBL/GenBank/DDBJ whole genome shotgun (WGS) entry which is preliminary data.</text>
</comment>
<evidence type="ECO:0000313" key="2">
    <source>
        <dbReference type="Proteomes" id="UP001062846"/>
    </source>
</evidence>
<proteinExistence type="predicted"/>
<keyword evidence="2" id="KW-1185">Reference proteome</keyword>
<name>A0ACC0PGC5_RHOML</name>
<gene>
    <name evidence="1" type="ORF">RHMOL_Rhmol03G0154400</name>
</gene>